<evidence type="ECO:0000313" key="1">
    <source>
        <dbReference type="EMBL" id="KJY53625.1"/>
    </source>
</evidence>
<dbReference type="Proteomes" id="UP000033652">
    <property type="component" value="Unassembled WGS sequence"/>
</dbReference>
<name>A0ABD4AEF7_9BIFI</name>
<dbReference type="InterPro" id="IPR006439">
    <property type="entry name" value="HAD-SF_hydro_IA"/>
</dbReference>
<dbReference type="InterPro" id="IPR023214">
    <property type="entry name" value="HAD_sf"/>
</dbReference>
<reference evidence="1 2" key="1">
    <citation type="submission" date="2014-12" db="EMBL/GenBank/DDBJ databases">
        <title>Comparative genomics of the lactic acid bacteria isolated from the honey bee gut.</title>
        <authorList>
            <person name="Ellegaard K.M."/>
            <person name="Tamarit D."/>
            <person name="Javelind E."/>
            <person name="Olofsson T."/>
            <person name="Andersson S.G."/>
            <person name="Vasquez A."/>
        </authorList>
    </citation>
    <scope>NUCLEOTIDE SEQUENCE [LARGE SCALE GENOMIC DNA]</scope>
    <source>
        <strain evidence="1 2">Bma6</strain>
    </source>
</reference>
<protein>
    <submittedName>
        <fullName evidence="1">Haloacid dehalogenase-like hydrolase (HAD superfamily)</fullName>
    </submittedName>
</protein>
<dbReference type="Gene3D" id="3.40.50.1000">
    <property type="entry name" value="HAD superfamily/HAD-like"/>
    <property type="match status" value="1"/>
</dbReference>
<dbReference type="SFLD" id="SFLDG01129">
    <property type="entry name" value="C1.5:_HAD__Beta-PGM__Phosphata"/>
    <property type="match status" value="1"/>
</dbReference>
<dbReference type="NCBIfam" id="TIGR01509">
    <property type="entry name" value="HAD-SF-IA-v3"/>
    <property type="match status" value="1"/>
</dbReference>
<comment type="caution">
    <text evidence="1">The sequence shown here is derived from an EMBL/GenBank/DDBJ whole genome shotgun (WGS) entry which is preliminary data.</text>
</comment>
<dbReference type="Pfam" id="PF00702">
    <property type="entry name" value="Hydrolase"/>
    <property type="match status" value="1"/>
</dbReference>
<dbReference type="InterPro" id="IPR036412">
    <property type="entry name" value="HAD-like_sf"/>
</dbReference>
<dbReference type="Gene3D" id="1.10.150.240">
    <property type="entry name" value="Putative phosphatase, domain 2"/>
    <property type="match status" value="1"/>
</dbReference>
<dbReference type="AlphaFoldDB" id="A0ABD4AEF7"/>
<dbReference type="PANTHER" id="PTHR18901">
    <property type="entry name" value="2-DEOXYGLUCOSE-6-PHOSPHATE PHOSPHATASE 2"/>
    <property type="match status" value="1"/>
</dbReference>
<accession>A0ABD4AEF7</accession>
<proteinExistence type="predicted"/>
<gene>
    <name evidence="1" type="ORF">JF68_09840</name>
</gene>
<dbReference type="CDD" id="cd07505">
    <property type="entry name" value="HAD_BPGM-like"/>
    <property type="match status" value="1"/>
</dbReference>
<evidence type="ECO:0000313" key="2">
    <source>
        <dbReference type="Proteomes" id="UP000033652"/>
    </source>
</evidence>
<dbReference type="PANTHER" id="PTHR18901:SF38">
    <property type="entry name" value="PSEUDOURIDINE-5'-PHOSPHATASE"/>
    <property type="match status" value="1"/>
</dbReference>
<dbReference type="InterPro" id="IPR023198">
    <property type="entry name" value="PGP-like_dom2"/>
</dbReference>
<dbReference type="EMBL" id="JXBX01000009">
    <property type="protein sequence ID" value="KJY53625.1"/>
    <property type="molecule type" value="Genomic_DNA"/>
</dbReference>
<sequence length="267" mass="28453">MENDWQSEVPIPGGEDVAACGISGSPRGGTRCSGRMDGDGLPLAVFWDMDGTLIDSEPYWHQVEIELTQQYGGYWNDEMGWQVSGKPLPQVARLLREHGLQVPEEDIPGMLIDGVARKEQERMPWISGVFDLLEALSQSGVPSVLVTTSPRRMARAVVEQAPRGAFVDFVCGDDGLAQKPDPAPYLHAAKLVGVKEADCLSACIAFEDSATGLRSAVASGATTIAFTGVTPNPLVDGPQFASIDSYVGLGPSDLGAFVADRGSRLHP</sequence>
<dbReference type="SFLD" id="SFLDS00003">
    <property type="entry name" value="Haloacid_Dehalogenase"/>
    <property type="match status" value="1"/>
</dbReference>
<dbReference type="SUPFAM" id="SSF56784">
    <property type="entry name" value="HAD-like"/>
    <property type="match status" value="1"/>
</dbReference>
<organism evidence="1 2">
    <name type="scientific">Bifidobacterium coryneforme</name>
    <dbReference type="NCBI Taxonomy" id="1687"/>
    <lineage>
        <taxon>Bacteria</taxon>
        <taxon>Bacillati</taxon>
        <taxon>Actinomycetota</taxon>
        <taxon>Actinomycetes</taxon>
        <taxon>Bifidobacteriales</taxon>
        <taxon>Bifidobacteriaceae</taxon>
        <taxon>Bifidobacterium</taxon>
    </lineage>
</organism>